<evidence type="ECO:0000313" key="8">
    <source>
        <dbReference type="Proteomes" id="UP000481043"/>
    </source>
</evidence>
<reference evidence="7 8" key="1">
    <citation type="submission" date="2020-02" db="EMBL/GenBank/DDBJ databases">
        <title>Bacillus aquiflavi sp. nov., isolated from yellow water of strong flavor Chinese baijiu in Yibin region of China.</title>
        <authorList>
            <person name="Xie J."/>
        </authorList>
    </citation>
    <scope>NUCLEOTIDE SEQUENCE [LARGE SCALE GENOMIC DNA]</scope>
    <source>
        <strain evidence="7 8">SA4</strain>
    </source>
</reference>
<organism evidence="7 8">
    <name type="scientific">Bacillus mesophilus</name>
    <dbReference type="NCBI Taxonomy" id="1808955"/>
    <lineage>
        <taxon>Bacteria</taxon>
        <taxon>Bacillati</taxon>
        <taxon>Bacillota</taxon>
        <taxon>Bacilli</taxon>
        <taxon>Bacillales</taxon>
        <taxon>Bacillaceae</taxon>
        <taxon>Bacillus</taxon>
    </lineage>
</organism>
<feature type="transmembrane region" description="Helical" evidence="5">
    <location>
        <begin position="365"/>
        <end position="383"/>
    </location>
</feature>
<dbReference type="AlphaFoldDB" id="A0A6M0Q4E0"/>
<sequence length="401" mass="44485">MKFFKQKLVVLSPLLVLTVALIFSLTLVPSINPTPKNMPIAIVNEDEGVEIPKQGKMNMGNALVEKVQAISREDSNEETIINWISISDRDTVMEGLNNKEYYAALFIPNDFSQDQASLQSPKPSSPNIEILINEGMNATAARMAGQMLSRITENISHNVSMQLLAGFEKQGENIPPNQVALLIDPLTVTETNVNAVGTHSANGNAPVSFIQPLWMSSIVGAAIVFFSMRKMKIVNRRESLLSKLTQTVAGSLLSFIVGFGLTGILDSWLGFHIPNFLDTALFVSLSYLTFFLLISAVTNWFGFKGIGVFALLFFFGIPLLSMPPEFMSSFYRDWIHSWLPMRFSVEGLRNLLYFGKSLRVDGPTLALFNISWISLLIIFVSAFKPIPENEHGHSKVNMNEG</sequence>
<evidence type="ECO:0000256" key="4">
    <source>
        <dbReference type="ARBA" id="ARBA00023136"/>
    </source>
</evidence>
<comment type="subcellular location">
    <subcellularLocation>
        <location evidence="1">Membrane</location>
        <topology evidence="1">Multi-pass membrane protein</topology>
    </subcellularLocation>
</comment>
<dbReference type="GO" id="GO:0140359">
    <property type="term" value="F:ABC-type transporter activity"/>
    <property type="evidence" value="ECO:0007669"/>
    <property type="project" value="InterPro"/>
</dbReference>
<protein>
    <submittedName>
        <fullName evidence="7">DUF3533 domain-containing protein</fullName>
    </submittedName>
</protein>
<name>A0A6M0Q4E0_9BACI</name>
<accession>A0A6M0Q4E0</accession>
<feature type="transmembrane region" description="Helical" evidence="5">
    <location>
        <begin position="248"/>
        <end position="270"/>
    </location>
</feature>
<keyword evidence="3 5" id="KW-1133">Transmembrane helix</keyword>
<feature type="transmembrane region" description="Helical" evidence="5">
    <location>
        <begin position="276"/>
        <end position="294"/>
    </location>
</feature>
<keyword evidence="4 5" id="KW-0472">Membrane</keyword>
<feature type="domain" description="ABC-2 type transporter transmembrane" evidence="6">
    <location>
        <begin position="15"/>
        <end position="380"/>
    </location>
</feature>
<dbReference type="InterPro" id="IPR051328">
    <property type="entry name" value="T7SS_ABC-Transporter"/>
</dbReference>
<keyword evidence="8" id="KW-1185">Reference proteome</keyword>
<dbReference type="Pfam" id="PF12698">
    <property type="entry name" value="ABC2_membrane_3"/>
    <property type="match status" value="1"/>
</dbReference>
<evidence type="ECO:0000313" key="7">
    <source>
        <dbReference type="EMBL" id="NEY71084.1"/>
    </source>
</evidence>
<dbReference type="PANTHER" id="PTHR43077">
    <property type="entry name" value="TRANSPORT PERMEASE YVFS-RELATED"/>
    <property type="match status" value="1"/>
</dbReference>
<dbReference type="GO" id="GO:0016020">
    <property type="term" value="C:membrane"/>
    <property type="evidence" value="ECO:0007669"/>
    <property type="project" value="UniProtKB-SubCell"/>
</dbReference>
<dbReference type="PANTHER" id="PTHR43077:SF5">
    <property type="entry name" value="PHAGE INFECTION PROTEIN"/>
    <property type="match status" value="1"/>
</dbReference>
<comment type="caution">
    <text evidence="7">The sequence shown here is derived from an EMBL/GenBank/DDBJ whole genome shotgun (WGS) entry which is preliminary data.</text>
</comment>
<dbReference type="EMBL" id="JAAIWM010000001">
    <property type="protein sequence ID" value="NEY71084.1"/>
    <property type="molecule type" value="Genomic_DNA"/>
</dbReference>
<dbReference type="Proteomes" id="UP000481043">
    <property type="component" value="Unassembled WGS sequence"/>
</dbReference>
<dbReference type="Gene3D" id="3.40.1710.10">
    <property type="entry name" value="abc type-2 transporter like domain"/>
    <property type="match status" value="1"/>
</dbReference>
<evidence type="ECO:0000256" key="2">
    <source>
        <dbReference type="ARBA" id="ARBA00022692"/>
    </source>
</evidence>
<feature type="transmembrane region" description="Helical" evidence="5">
    <location>
        <begin position="301"/>
        <end position="321"/>
    </location>
</feature>
<proteinExistence type="predicted"/>
<feature type="transmembrane region" description="Helical" evidence="5">
    <location>
        <begin position="209"/>
        <end position="228"/>
    </location>
</feature>
<dbReference type="InterPro" id="IPR013525">
    <property type="entry name" value="ABC2_TM"/>
</dbReference>
<evidence type="ECO:0000256" key="5">
    <source>
        <dbReference type="SAM" id="Phobius"/>
    </source>
</evidence>
<gene>
    <name evidence="7" type="ORF">G4D63_04935</name>
</gene>
<evidence type="ECO:0000256" key="3">
    <source>
        <dbReference type="ARBA" id="ARBA00022989"/>
    </source>
</evidence>
<evidence type="ECO:0000259" key="6">
    <source>
        <dbReference type="Pfam" id="PF12698"/>
    </source>
</evidence>
<keyword evidence="2 5" id="KW-0812">Transmembrane</keyword>
<dbReference type="RefSeq" id="WP_163178252.1">
    <property type="nucleotide sequence ID" value="NZ_JAAIWM010000001.1"/>
</dbReference>
<evidence type="ECO:0000256" key="1">
    <source>
        <dbReference type="ARBA" id="ARBA00004141"/>
    </source>
</evidence>